<reference evidence="1 2" key="1">
    <citation type="journal article" date="2012" name="Proc. Natl. Acad. Sci. U.S.A.">
        <title>Genome and physiology of a model Epsilonproteobacterium responsible for sulfide detoxification in marine oxygen depletion zones.</title>
        <authorList>
            <person name="Grote J."/>
            <person name="Schott T."/>
            <person name="Bruckner C.G."/>
            <person name="Glockner F.O."/>
            <person name="Jost G."/>
            <person name="Teeling H."/>
            <person name="Labrenz M."/>
            <person name="Jurgens K."/>
        </authorList>
    </citation>
    <scope>NUCLEOTIDE SEQUENCE [LARGE SCALE GENOMIC DNA]</scope>
    <source>
        <strain evidence="1 2">GD1</strain>
    </source>
</reference>
<name>H1FVH4_SULGG</name>
<evidence type="ECO:0000313" key="2">
    <source>
        <dbReference type="Proteomes" id="UP000006431"/>
    </source>
</evidence>
<dbReference type="PATRIC" id="fig|929558.5.peg.1758"/>
<sequence length="48" mass="5391">MQKAQDAYDTSIKRLKTGKGNIIKRAENMVELGLKPKKLLNISSEDES</sequence>
<evidence type="ECO:0000313" key="1">
    <source>
        <dbReference type="EMBL" id="EHP30287.1"/>
    </source>
</evidence>
<dbReference type="EMBL" id="AFRZ01000001">
    <property type="protein sequence ID" value="EHP30287.1"/>
    <property type="molecule type" value="Genomic_DNA"/>
</dbReference>
<gene>
    <name evidence="1" type="ORF">SMGD1_1764</name>
</gene>
<dbReference type="HOGENOM" id="CLU_3158601_0_0_7"/>
<accession>H1FVH4</accession>
<organism evidence="1 2">
    <name type="scientific">Sulfurimonas gotlandica (strain DSM 19862 / JCM 16533 / GD1)</name>
    <dbReference type="NCBI Taxonomy" id="929558"/>
    <lineage>
        <taxon>Bacteria</taxon>
        <taxon>Pseudomonadati</taxon>
        <taxon>Campylobacterota</taxon>
        <taxon>Epsilonproteobacteria</taxon>
        <taxon>Campylobacterales</taxon>
        <taxon>Sulfurimonadaceae</taxon>
        <taxon>Sulfurimonas</taxon>
    </lineage>
</organism>
<dbReference type="eggNOG" id="COG1322">
    <property type="taxonomic scope" value="Bacteria"/>
</dbReference>
<evidence type="ECO:0008006" key="3">
    <source>
        <dbReference type="Google" id="ProtNLM"/>
    </source>
</evidence>
<dbReference type="AlphaFoldDB" id="H1FVH4"/>
<dbReference type="Proteomes" id="UP000006431">
    <property type="component" value="Unassembled WGS sequence"/>
</dbReference>
<dbReference type="RefSeq" id="WP_008341160.1">
    <property type="nucleotide sequence ID" value="NZ_AFRZ01000001.1"/>
</dbReference>
<proteinExistence type="predicted"/>
<comment type="caution">
    <text evidence="1">The sequence shown here is derived from an EMBL/GenBank/DDBJ whole genome shotgun (WGS) entry which is preliminary data.</text>
</comment>
<keyword evidence="2" id="KW-1185">Reference proteome</keyword>
<protein>
    <recommendedName>
        <fullName evidence="3">DNA recombination protein RmuC</fullName>
    </recommendedName>
</protein>